<reference evidence="1 2" key="1">
    <citation type="submission" date="2015-01" db="EMBL/GenBank/DDBJ databases">
        <title>Evolution of Trichinella species and genotypes.</title>
        <authorList>
            <person name="Korhonen P.K."/>
            <person name="Edoardo P."/>
            <person name="Giuseppe L.R."/>
            <person name="Gasser R.B."/>
        </authorList>
    </citation>
    <scope>NUCLEOTIDE SEQUENCE [LARGE SCALE GENOMIC DNA]</scope>
    <source>
        <strain evidence="1">ISS470</strain>
    </source>
</reference>
<comment type="caution">
    <text evidence="1">The sequence shown here is derived from an EMBL/GenBank/DDBJ whole genome shotgun (WGS) entry which is preliminary data.</text>
</comment>
<sequence>MIDKFVGTTFLYCHQLGLSSVIVADMLLRHIVLKLYSELLELTPGFCYNKGTSIVVLQD</sequence>
<dbReference type="Proteomes" id="UP000054995">
    <property type="component" value="Unassembled WGS sequence"/>
</dbReference>
<evidence type="ECO:0000313" key="1">
    <source>
        <dbReference type="EMBL" id="KRY83033.1"/>
    </source>
</evidence>
<organism evidence="1 2">
    <name type="scientific">Trichinella pseudospiralis</name>
    <name type="common">Parasitic roundworm</name>
    <dbReference type="NCBI Taxonomy" id="6337"/>
    <lineage>
        <taxon>Eukaryota</taxon>
        <taxon>Metazoa</taxon>
        <taxon>Ecdysozoa</taxon>
        <taxon>Nematoda</taxon>
        <taxon>Enoplea</taxon>
        <taxon>Dorylaimia</taxon>
        <taxon>Trichinellida</taxon>
        <taxon>Trichinellidae</taxon>
        <taxon>Trichinella</taxon>
    </lineage>
</organism>
<protein>
    <submittedName>
        <fullName evidence="1">Uncharacterized protein</fullName>
    </submittedName>
</protein>
<gene>
    <name evidence="1" type="ORF">T4D_14215</name>
</gene>
<dbReference type="AlphaFoldDB" id="A0A0V1FAB8"/>
<evidence type="ECO:0000313" key="2">
    <source>
        <dbReference type="Proteomes" id="UP000054995"/>
    </source>
</evidence>
<accession>A0A0V1FAB8</accession>
<name>A0A0V1FAB8_TRIPS</name>
<proteinExistence type="predicted"/>
<keyword evidence="2" id="KW-1185">Reference proteome</keyword>
<dbReference type="EMBL" id="JYDT01000153">
    <property type="protein sequence ID" value="KRY83033.1"/>
    <property type="molecule type" value="Genomic_DNA"/>
</dbReference>